<evidence type="ECO:0000256" key="5">
    <source>
        <dbReference type="ARBA" id="ARBA00022729"/>
    </source>
</evidence>
<keyword evidence="5" id="KW-0732">Signal</keyword>
<evidence type="ECO:0000256" key="2">
    <source>
        <dbReference type="ARBA" id="ARBA00022448"/>
    </source>
</evidence>
<evidence type="ECO:0000256" key="6">
    <source>
        <dbReference type="ARBA" id="ARBA00023077"/>
    </source>
</evidence>
<evidence type="ECO:0000256" key="1">
    <source>
        <dbReference type="ARBA" id="ARBA00004571"/>
    </source>
</evidence>
<reference evidence="14" key="1">
    <citation type="journal article" date="2021" name="PeerJ">
        <title>Extensive microbial diversity within the chicken gut microbiome revealed by metagenomics and culture.</title>
        <authorList>
            <person name="Gilroy R."/>
            <person name="Ravi A."/>
            <person name="Getino M."/>
            <person name="Pursley I."/>
            <person name="Horton D.L."/>
            <person name="Alikhan N.F."/>
            <person name="Baker D."/>
            <person name="Gharbi K."/>
            <person name="Hall N."/>
            <person name="Watson M."/>
            <person name="Adriaenssens E.M."/>
            <person name="Foster-Nyarko E."/>
            <person name="Jarju S."/>
            <person name="Secka A."/>
            <person name="Antonio M."/>
            <person name="Oren A."/>
            <person name="Chaudhuri R.R."/>
            <person name="La Ragione R."/>
            <person name="Hildebrand F."/>
            <person name="Pallen M.J."/>
        </authorList>
    </citation>
    <scope>NUCLEOTIDE SEQUENCE</scope>
    <source>
        <strain evidence="14">ChiHjej11B10-19426</strain>
    </source>
</reference>
<feature type="domain" description="TonB-dependent receptor-like beta-barrel" evidence="12">
    <location>
        <begin position="259"/>
        <end position="671"/>
    </location>
</feature>
<evidence type="ECO:0000256" key="9">
    <source>
        <dbReference type="ARBA" id="ARBA00023237"/>
    </source>
</evidence>
<dbReference type="GO" id="GO:0009279">
    <property type="term" value="C:cell outer membrane"/>
    <property type="evidence" value="ECO:0007669"/>
    <property type="project" value="UniProtKB-SubCell"/>
</dbReference>
<dbReference type="EMBL" id="DXCC01000032">
    <property type="protein sequence ID" value="HIZ15924.1"/>
    <property type="molecule type" value="Genomic_DNA"/>
</dbReference>
<dbReference type="InterPro" id="IPR039426">
    <property type="entry name" value="TonB-dep_rcpt-like"/>
</dbReference>
<dbReference type="Proteomes" id="UP000824014">
    <property type="component" value="Unassembled WGS sequence"/>
</dbReference>
<evidence type="ECO:0000256" key="7">
    <source>
        <dbReference type="ARBA" id="ARBA00023136"/>
    </source>
</evidence>
<dbReference type="AlphaFoldDB" id="A0A9D2DFD7"/>
<comment type="similarity">
    <text evidence="10 11">Belongs to the TonB-dependent receptor family.</text>
</comment>
<evidence type="ECO:0000259" key="12">
    <source>
        <dbReference type="Pfam" id="PF00593"/>
    </source>
</evidence>
<comment type="caution">
    <text evidence="14">The sequence shown here is derived from an EMBL/GenBank/DDBJ whole genome shotgun (WGS) entry which is preliminary data.</text>
</comment>
<keyword evidence="4 10" id="KW-0812">Transmembrane</keyword>
<sequence length="697" mass="79629">MRSTIRHRRRNEGSCPKGTASRFRYRVRRLIAVPGLLWGAVSFAQQPADSSRTSVAGERRIEEIVVTAPRRNEVISSQTLEGETLRQLNSYSIADAIRYFSGAQLKDYGGIGGLKTVNIRSMGSQHVGVFFDGVQIGNAQNGVVDLGRFSLDNMEPVSIYNGQKSAIFQTAKDFASASAVYFETRRPVFDSLRNDNLKFTLKGGSFKTIDPSVLWEHRFGDRVRGSFNAEYLYTSGEYKFRYAKVDGYDTTEVRKNGDVRFFRAEAALFGDLNDGEWRAKAYFYDSERGYPGAVVREEPGKFRHQDRQWDTNFFLQGALRKRLKPFYSLKVTGKYAYDFLHYLSDPRLDVTTMYVDNRYRQQEAYLSAANIFSITPWWSANVAVDAQFNTLDADLVDFVYPQRWTVLTAAATSLQLRRVSLQGSLLYTHVTDIVRRQGEAAADKDKLTPTLVASYRPLAGQDWQIRAFYKRIFRMPTFNDLYYTFIGNISLEPEYTTQYDLGMTYGKTWPVGEGELGLNAQADVYYNQVDNKIVAMPTSNQFRWTMINLGYVEIKGVDVVLDGCWTRGRWAVNARLSYTYQQAQDLTDPTSPFYGDQIPYIPWNSGSAIVNVSYGAWHLNYSFIYTGERYEQAANTIENYAQPWYTSDIALSRDIALKNMSLRVALEVNNLFNQQYEVVQCYPMPGTNFKIILSLTL</sequence>
<evidence type="ECO:0000256" key="10">
    <source>
        <dbReference type="PROSITE-ProRule" id="PRU01360"/>
    </source>
</evidence>
<reference evidence="14" key="2">
    <citation type="submission" date="2021-04" db="EMBL/GenBank/DDBJ databases">
        <authorList>
            <person name="Gilroy R."/>
        </authorList>
    </citation>
    <scope>NUCLEOTIDE SEQUENCE</scope>
    <source>
        <strain evidence="14">ChiHjej11B10-19426</strain>
    </source>
</reference>
<name>A0A9D2DFD7_9BACT</name>
<keyword evidence="2 10" id="KW-0813">Transport</keyword>
<dbReference type="GO" id="GO:0044718">
    <property type="term" value="P:siderophore transmembrane transport"/>
    <property type="evidence" value="ECO:0007669"/>
    <property type="project" value="TreeGrafter"/>
</dbReference>
<keyword evidence="8 14" id="KW-0675">Receptor</keyword>
<comment type="subcellular location">
    <subcellularLocation>
        <location evidence="1 10">Cell outer membrane</location>
        <topology evidence="1 10">Multi-pass membrane protein</topology>
    </subcellularLocation>
</comment>
<dbReference type="PANTHER" id="PTHR30069:SF29">
    <property type="entry name" value="HEMOGLOBIN AND HEMOGLOBIN-HAPTOGLOBIN-BINDING PROTEIN 1-RELATED"/>
    <property type="match status" value="1"/>
</dbReference>
<gene>
    <name evidence="14" type="ORF">H9816_08485</name>
</gene>
<evidence type="ECO:0000256" key="8">
    <source>
        <dbReference type="ARBA" id="ARBA00023170"/>
    </source>
</evidence>
<dbReference type="InterPro" id="IPR037066">
    <property type="entry name" value="Plug_dom_sf"/>
</dbReference>
<dbReference type="InterPro" id="IPR000531">
    <property type="entry name" value="Beta-barrel_TonB"/>
</dbReference>
<dbReference type="Gene3D" id="2.170.130.10">
    <property type="entry name" value="TonB-dependent receptor, plug domain"/>
    <property type="match status" value="1"/>
</dbReference>
<evidence type="ECO:0000259" key="13">
    <source>
        <dbReference type="Pfam" id="PF07715"/>
    </source>
</evidence>
<dbReference type="InterPro" id="IPR036942">
    <property type="entry name" value="Beta-barrel_TonB_sf"/>
</dbReference>
<evidence type="ECO:0000313" key="15">
    <source>
        <dbReference type="Proteomes" id="UP000824014"/>
    </source>
</evidence>
<keyword evidence="3 10" id="KW-1134">Transmembrane beta strand</keyword>
<accession>A0A9D2DFD7</accession>
<proteinExistence type="inferred from homology"/>
<dbReference type="Gene3D" id="2.40.170.20">
    <property type="entry name" value="TonB-dependent receptor, beta-barrel domain"/>
    <property type="match status" value="1"/>
</dbReference>
<dbReference type="Pfam" id="PF07715">
    <property type="entry name" value="Plug"/>
    <property type="match status" value="1"/>
</dbReference>
<dbReference type="SUPFAM" id="SSF56935">
    <property type="entry name" value="Porins"/>
    <property type="match status" value="1"/>
</dbReference>
<evidence type="ECO:0000313" key="14">
    <source>
        <dbReference type="EMBL" id="HIZ15924.1"/>
    </source>
</evidence>
<keyword evidence="9 10" id="KW-0998">Cell outer membrane</keyword>
<keyword evidence="6 11" id="KW-0798">TonB box</keyword>
<organism evidence="14 15">
    <name type="scientific">Candidatus Tidjanibacter faecipullorum</name>
    <dbReference type="NCBI Taxonomy" id="2838766"/>
    <lineage>
        <taxon>Bacteria</taxon>
        <taxon>Pseudomonadati</taxon>
        <taxon>Bacteroidota</taxon>
        <taxon>Bacteroidia</taxon>
        <taxon>Bacteroidales</taxon>
        <taxon>Rikenellaceae</taxon>
        <taxon>Tidjanibacter</taxon>
    </lineage>
</organism>
<dbReference type="GO" id="GO:0015344">
    <property type="term" value="F:siderophore uptake transmembrane transporter activity"/>
    <property type="evidence" value="ECO:0007669"/>
    <property type="project" value="TreeGrafter"/>
</dbReference>
<keyword evidence="7 10" id="KW-0472">Membrane</keyword>
<dbReference type="PANTHER" id="PTHR30069">
    <property type="entry name" value="TONB-DEPENDENT OUTER MEMBRANE RECEPTOR"/>
    <property type="match status" value="1"/>
</dbReference>
<dbReference type="PROSITE" id="PS52016">
    <property type="entry name" value="TONB_DEPENDENT_REC_3"/>
    <property type="match status" value="1"/>
</dbReference>
<protein>
    <submittedName>
        <fullName evidence="14">TonB-dependent receptor</fullName>
    </submittedName>
</protein>
<dbReference type="InterPro" id="IPR012910">
    <property type="entry name" value="Plug_dom"/>
</dbReference>
<dbReference type="Pfam" id="PF00593">
    <property type="entry name" value="TonB_dep_Rec_b-barrel"/>
    <property type="match status" value="1"/>
</dbReference>
<evidence type="ECO:0000256" key="3">
    <source>
        <dbReference type="ARBA" id="ARBA00022452"/>
    </source>
</evidence>
<feature type="domain" description="TonB-dependent receptor plug" evidence="13">
    <location>
        <begin position="73"/>
        <end position="169"/>
    </location>
</feature>
<evidence type="ECO:0000256" key="11">
    <source>
        <dbReference type="RuleBase" id="RU003357"/>
    </source>
</evidence>
<evidence type="ECO:0000256" key="4">
    <source>
        <dbReference type="ARBA" id="ARBA00022692"/>
    </source>
</evidence>